<dbReference type="EMBL" id="BAAAUV010000004">
    <property type="protein sequence ID" value="GAA3202760.1"/>
    <property type="molecule type" value="Genomic_DNA"/>
</dbReference>
<accession>A0ABP6Q3B4</accession>
<evidence type="ECO:0000256" key="1">
    <source>
        <dbReference type="ARBA" id="ARBA00004141"/>
    </source>
</evidence>
<evidence type="ECO:0000259" key="6">
    <source>
        <dbReference type="Pfam" id="PF06271"/>
    </source>
</evidence>
<organism evidence="7 8">
    <name type="scientific">Actinocorallia longicatena</name>
    <dbReference type="NCBI Taxonomy" id="111803"/>
    <lineage>
        <taxon>Bacteria</taxon>
        <taxon>Bacillati</taxon>
        <taxon>Actinomycetota</taxon>
        <taxon>Actinomycetes</taxon>
        <taxon>Streptosporangiales</taxon>
        <taxon>Thermomonosporaceae</taxon>
        <taxon>Actinocorallia</taxon>
    </lineage>
</organism>
<dbReference type="Pfam" id="PF06271">
    <property type="entry name" value="RDD"/>
    <property type="match status" value="1"/>
</dbReference>
<feature type="transmembrane region" description="Helical" evidence="5">
    <location>
        <begin position="141"/>
        <end position="162"/>
    </location>
</feature>
<gene>
    <name evidence="7" type="ORF">GCM10010468_16470</name>
</gene>
<protein>
    <recommendedName>
        <fullName evidence="6">RDD domain-containing protein</fullName>
    </recommendedName>
</protein>
<sequence>MYPVPEVAAAPAWRRILAWVLDLVIVGVVAGVLLVMAYYVAGLRSSGIAGQAGHLGLTLTYEAVRPGGGGVGETVGGAVADQWDYVALPYVLALAALPVLHFLYLVAAVRLTGRTFGKAAFDLRVLSGGARPSLGASVRRAAVTATAESGIFCLACVLLLRLEAGLSVLVWLAAVVAFWAYALPALGSGQRNLADRAAGTSVVPGQTFQRVAALTADGGRYAVAFGQEGLDRIRDTRRPPRYPPL</sequence>
<evidence type="ECO:0000313" key="7">
    <source>
        <dbReference type="EMBL" id="GAA3202760.1"/>
    </source>
</evidence>
<evidence type="ECO:0000313" key="8">
    <source>
        <dbReference type="Proteomes" id="UP001501237"/>
    </source>
</evidence>
<feature type="transmembrane region" description="Helical" evidence="5">
    <location>
        <begin position="87"/>
        <end position="109"/>
    </location>
</feature>
<evidence type="ECO:0000256" key="3">
    <source>
        <dbReference type="ARBA" id="ARBA00022989"/>
    </source>
</evidence>
<keyword evidence="2 5" id="KW-0812">Transmembrane</keyword>
<evidence type="ECO:0000256" key="4">
    <source>
        <dbReference type="ARBA" id="ARBA00023136"/>
    </source>
</evidence>
<proteinExistence type="predicted"/>
<keyword evidence="4 5" id="KW-0472">Membrane</keyword>
<dbReference type="RefSeq" id="WP_344824181.1">
    <property type="nucleotide sequence ID" value="NZ_BAAAUV010000004.1"/>
</dbReference>
<reference evidence="8" key="1">
    <citation type="journal article" date="2019" name="Int. J. Syst. Evol. Microbiol.">
        <title>The Global Catalogue of Microorganisms (GCM) 10K type strain sequencing project: providing services to taxonomists for standard genome sequencing and annotation.</title>
        <authorList>
            <consortium name="The Broad Institute Genomics Platform"/>
            <consortium name="The Broad Institute Genome Sequencing Center for Infectious Disease"/>
            <person name="Wu L."/>
            <person name="Ma J."/>
        </authorList>
    </citation>
    <scope>NUCLEOTIDE SEQUENCE [LARGE SCALE GENOMIC DNA]</scope>
    <source>
        <strain evidence="8">JCM 9377</strain>
    </source>
</reference>
<feature type="domain" description="RDD" evidence="6">
    <location>
        <begin position="10"/>
        <end position="153"/>
    </location>
</feature>
<dbReference type="InterPro" id="IPR010432">
    <property type="entry name" value="RDD"/>
</dbReference>
<comment type="caution">
    <text evidence="7">The sequence shown here is derived from an EMBL/GenBank/DDBJ whole genome shotgun (WGS) entry which is preliminary data.</text>
</comment>
<keyword evidence="3 5" id="KW-1133">Transmembrane helix</keyword>
<evidence type="ECO:0000256" key="2">
    <source>
        <dbReference type="ARBA" id="ARBA00022692"/>
    </source>
</evidence>
<feature type="transmembrane region" description="Helical" evidence="5">
    <location>
        <begin position="168"/>
        <end position="186"/>
    </location>
</feature>
<name>A0ABP6Q3B4_9ACTN</name>
<evidence type="ECO:0000256" key="5">
    <source>
        <dbReference type="SAM" id="Phobius"/>
    </source>
</evidence>
<feature type="transmembrane region" description="Helical" evidence="5">
    <location>
        <begin position="16"/>
        <end position="41"/>
    </location>
</feature>
<keyword evidence="8" id="KW-1185">Reference proteome</keyword>
<dbReference type="Proteomes" id="UP001501237">
    <property type="component" value="Unassembled WGS sequence"/>
</dbReference>
<comment type="subcellular location">
    <subcellularLocation>
        <location evidence="1">Membrane</location>
        <topology evidence="1">Multi-pass membrane protein</topology>
    </subcellularLocation>
</comment>